<dbReference type="EMBL" id="JAAGMN010005020">
    <property type="protein sequence ID" value="NEE14018.1"/>
    <property type="molecule type" value="Genomic_DNA"/>
</dbReference>
<protein>
    <submittedName>
        <fullName evidence="1">Uncharacterized protein</fullName>
    </submittedName>
</protein>
<feature type="non-terminal residue" evidence="1">
    <location>
        <position position="70"/>
    </location>
</feature>
<dbReference type="InterPro" id="IPR038718">
    <property type="entry name" value="SNF2-like_sf"/>
</dbReference>
<feature type="non-terminal residue" evidence="1">
    <location>
        <position position="1"/>
    </location>
</feature>
<accession>A0A6G3X896</accession>
<dbReference type="AlphaFoldDB" id="A0A6G3X896"/>
<comment type="caution">
    <text evidence="1">The sequence shown here is derived from an EMBL/GenBank/DDBJ whole genome shotgun (WGS) entry which is preliminary data.</text>
</comment>
<gene>
    <name evidence="1" type="ORF">G3M58_47120</name>
</gene>
<organism evidence="1">
    <name type="scientific">Streptomyces sp. SID7499</name>
    <dbReference type="NCBI Taxonomy" id="2706086"/>
    <lineage>
        <taxon>Bacteria</taxon>
        <taxon>Bacillati</taxon>
        <taxon>Actinomycetota</taxon>
        <taxon>Actinomycetes</taxon>
        <taxon>Kitasatosporales</taxon>
        <taxon>Streptomycetaceae</taxon>
        <taxon>Streptomyces</taxon>
    </lineage>
</organism>
<name>A0A6G3X896_9ACTN</name>
<sequence>GSAEVDGERVDAVPAGALAALRTRILDQDATIAAPPGLDATLRDYQLRGLAWLDRMTSLGLGGCLADDMG</sequence>
<dbReference type="Gene3D" id="3.40.50.10810">
    <property type="entry name" value="Tandem AAA-ATPase domain"/>
    <property type="match status" value="1"/>
</dbReference>
<proteinExistence type="predicted"/>
<evidence type="ECO:0000313" key="1">
    <source>
        <dbReference type="EMBL" id="NEE14018.1"/>
    </source>
</evidence>
<reference evidence="1" key="1">
    <citation type="submission" date="2020-01" db="EMBL/GenBank/DDBJ databases">
        <title>Insect and environment-associated Actinomycetes.</title>
        <authorList>
            <person name="Currrie C."/>
            <person name="Chevrette M."/>
            <person name="Carlson C."/>
            <person name="Stubbendieck R."/>
            <person name="Wendt-Pienkowski E."/>
        </authorList>
    </citation>
    <scope>NUCLEOTIDE SEQUENCE</scope>
    <source>
        <strain evidence="1">SID7499</strain>
    </source>
</reference>